<protein>
    <submittedName>
        <fullName evidence="2">SMI1/KNR4 family protein</fullName>
    </submittedName>
</protein>
<dbReference type="InterPro" id="IPR018958">
    <property type="entry name" value="Knr4/Smi1-like_dom"/>
</dbReference>
<organism evidence="2 3">
    <name type="scientific">Streptomyces coryli</name>
    <dbReference type="NCBI Taxonomy" id="1128680"/>
    <lineage>
        <taxon>Bacteria</taxon>
        <taxon>Bacillati</taxon>
        <taxon>Actinomycetota</taxon>
        <taxon>Actinomycetes</taxon>
        <taxon>Kitasatosporales</taxon>
        <taxon>Streptomycetaceae</taxon>
        <taxon>Streptomyces</taxon>
    </lineage>
</organism>
<dbReference type="RefSeq" id="WP_165233756.1">
    <property type="nucleotide sequence ID" value="NZ_JAAKZV010000020.1"/>
</dbReference>
<name>A0A6G4TXN1_9ACTN</name>
<evidence type="ECO:0000313" key="2">
    <source>
        <dbReference type="EMBL" id="NGN63761.1"/>
    </source>
</evidence>
<accession>A0A6G4TXN1</accession>
<dbReference type="Gene3D" id="3.40.1580.10">
    <property type="entry name" value="SMI1/KNR4-like"/>
    <property type="match status" value="1"/>
</dbReference>
<gene>
    <name evidence="2" type="ORF">G5C51_07540</name>
</gene>
<reference evidence="2 3" key="1">
    <citation type="submission" date="2020-02" db="EMBL/GenBank/DDBJ databases">
        <title>Whole-genome analyses of novel actinobacteria.</title>
        <authorList>
            <person name="Sahin N."/>
        </authorList>
    </citation>
    <scope>NUCLEOTIDE SEQUENCE [LARGE SCALE GENOMIC DNA]</scope>
    <source>
        <strain evidence="2 3">A7024</strain>
    </source>
</reference>
<dbReference type="Proteomes" id="UP000481583">
    <property type="component" value="Unassembled WGS sequence"/>
</dbReference>
<dbReference type="SUPFAM" id="SSF160631">
    <property type="entry name" value="SMI1/KNR4-like"/>
    <property type="match status" value="1"/>
</dbReference>
<keyword evidence="3" id="KW-1185">Reference proteome</keyword>
<dbReference type="Pfam" id="PF09346">
    <property type="entry name" value="SMI1_KNR4"/>
    <property type="match status" value="1"/>
</dbReference>
<evidence type="ECO:0000259" key="1">
    <source>
        <dbReference type="Pfam" id="PF09346"/>
    </source>
</evidence>
<sequence length="193" mass="21755">MGGFWRRRRSLPTDDGASGRLAVWPERWGELGPDERIAAVASAIVDGITAIPGQVRGLSEETIREIERDQPAPLCEAYRCFLSLLGGGAGRLFQGTDVFYPDVMGLREGALELLEENGFPFELQETDRVFYMHQGYLFWFLRGTGPDPEVWGYGEGQHENQPILDSDRFTDWVRAMAEQEKAAWARLSVTDEL</sequence>
<dbReference type="InterPro" id="IPR037883">
    <property type="entry name" value="Knr4/Smi1-like_sf"/>
</dbReference>
<dbReference type="EMBL" id="JAAKZV010000020">
    <property type="protein sequence ID" value="NGN63761.1"/>
    <property type="molecule type" value="Genomic_DNA"/>
</dbReference>
<dbReference type="AlphaFoldDB" id="A0A6G4TXN1"/>
<comment type="caution">
    <text evidence="2">The sequence shown here is derived from an EMBL/GenBank/DDBJ whole genome shotgun (WGS) entry which is preliminary data.</text>
</comment>
<feature type="domain" description="Knr4/Smi1-like" evidence="1">
    <location>
        <begin position="57"/>
        <end position="174"/>
    </location>
</feature>
<proteinExistence type="predicted"/>
<evidence type="ECO:0000313" key="3">
    <source>
        <dbReference type="Proteomes" id="UP000481583"/>
    </source>
</evidence>